<evidence type="ECO:0000313" key="3">
    <source>
        <dbReference type="EMBL" id="MBB1242406.1"/>
    </source>
</evidence>
<dbReference type="PRINTS" id="PR00080">
    <property type="entry name" value="SDRFAMILY"/>
</dbReference>
<dbReference type="PRINTS" id="PR00081">
    <property type="entry name" value="GDHRDH"/>
</dbReference>
<dbReference type="PANTHER" id="PTHR24321">
    <property type="entry name" value="DEHYDROGENASES, SHORT CHAIN"/>
    <property type="match status" value="1"/>
</dbReference>
<evidence type="ECO:0000256" key="1">
    <source>
        <dbReference type="ARBA" id="ARBA00006484"/>
    </source>
</evidence>
<reference evidence="4" key="1">
    <citation type="journal article" date="2020" name="Syst. Appl. Microbiol.">
        <title>Streptomyces alkaliterrae sp. nov., isolated from an alkaline soil, and emended descriptions of Streptomyces alkaliphilus, Streptomyces calidiresistens and Streptomyces durbertensis.</title>
        <authorList>
            <person name="Swiecimska M."/>
            <person name="Golinska P."/>
            <person name="Nouioui I."/>
            <person name="Wypij M."/>
            <person name="Rai M."/>
            <person name="Sangal V."/>
            <person name="Goodfellow M."/>
        </authorList>
    </citation>
    <scope>NUCLEOTIDE SEQUENCE [LARGE SCALE GENOMIC DNA]</scope>
    <source>
        <strain evidence="4">DSM 104538</strain>
    </source>
</reference>
<evidence type="ECO:0000313" key="4">
    <source>
        <dbReference type="Proteomes" id="UP000766698"/>
    </source>
</evidence>
<dbReference type="PANTHER" id="PTHR24321:SF14">
    <property type="entry name" value="SHORT-CHAIN TYPE DEHYDROGENASE_REDUCTASE BLR2146-RELATED"/>
    <property type="match status" value="1"/>
</dbReference>
<evidence type="ECO:0000256" key="2">
    <source>
        <dbReference type="ARBA" id="ARBA00023002"/>
    </source>
</evidence>
<dbReference type="Gene3D" id="3.40.50.720">
    <property type="entry name" value="NAD(P)-binding Rossmann-like Domain"/>
    <property type="match status" value="1"/>
</dbReference>
<protein>
    <submittedName>
        <fullName evidence="3">SDR family oxidoreductase</fullName>
    </submittedName>
</protein>
<comment type="caution">
    <text evidence="3">The sequence shown here is derived from an EMBL/GenBank/DDBJ whole genome shotgun (WGS) entry which is preliminary data.</text>
</comment>
<sequence>MRRFAGHSVLITGAGSGIGASTARRLAAEGAAVLVTDVDVQRARHVAAAVEEAGGTAAAQRCDVTDQRDAEAAVARAVELFGRLDVLVNNAFACHPDAARFEDTDDNEWFEDFDVTVHGAYRCTKAAMPSLAAADGRGAVVNIGSVNGIQDFGAHSYSAAKAALGSLTRTLAVQSAARGVRVNMVAPGTVDTPAWADRAEALREAAGRYPLGRVGRPEDIAAAVAYLASADAAWVTGVTLPVDGGILVHNPGFRPT</sequence>
<proteinExistence type="inferred from homology"/>
<gene>
    <name evidence="3" type="ORF">GL263_02275</name>
</gene>
<accession>A0ABR6EAQ2</accession>
<dbReference type="Proteomes" id="UP000766698">
    <property type="component" value="Unassembled WGS sequence"/>
</dbReference>
<dbReference type="Pfam" id="PF13561">
    <property type="entry name" value="adh_short_C2"/>
    <property type="match status" value="1"/>
</dbReference>
<comment type="similarity">
    <text evidence="1">Belongs to the short-chain dehydrogenases/reductases (SDR) family.</text>
</comment>
<keyword evidence="2" id="KW-0560">Oxidoreductase</keyword>
<dbReference type="InterPro" id="IPR002347">
    <property type="entry name" value="SDR_fam"/>
</dbReference>
<dbReference type="SUPFAM" id="SSF51735">
    <property type="entry name" value="NAD(P)-binding Rossmann-fold domains"/>
    <property type="match status" value="1"/>
</dbReference>
<dbReference type="RefSeq" id="WP_182853841.1">
    <property type="nucleotide sequence ID" value="NZ_WMLF01000017.1"/>
</dbReference>
<dbReference type="InterPro" id="IPR036291">
    <property type="entry name" value="NAD(P)-bd_dom_sf"/>
</dbReference>
<dbReference type="CDD" id="cd05233">
    <property type="entry name" value="SDR_c"/>
    <property type="match status" value="1"/>
</dbReference>
<dbReference type="EMBL" id="WMLF01000017">
    <property type="protein sequence ID" value="MBB1242406.1"/>
    <property type="molecule type" value="Genomic_DNA"/>
</dbReference>
<organism evidence="3 4">
    <name type="scientific">Streptomyces durbertensis</name>
    <dbReference type="NCBI Taxonomy" id="2448886"/>
    <lineage>
        <taxon>Bacteria</taxon>
        <taxon>Bacillati</taxon>
        <taxon>Actinomycetota</taxon>
        <taxon>Actinomycetes</taxon>
        <taxon>Kitasatosporales</taxon>
        <taxon>Streptomycetaceae</taxon>
        <taxon>Streptomyces</taxon>
    </lineage>
</organism>
<keyword evidence="4" id="KW-1185">Reference proteome</keyword>
<dbReference type="NCBIfam" id="NF005559">
    <property type="entry name" value="PRK07231.1"/>
    <property type="match status" value="1"/>
</dbReference>
<name>A0ABR6EAQ2_9ACTN</name>